<dbReference type="InterPro" id="IPR010663">
    <property type="entry name" value="Znf_FPG/IleRS"/>
</dbReference>
<dbReference type="PANTHER" id="PTHR22993">
    <property type="entry name" value="FORMAMIDOPYRIMIDINE-DNA GLYCOSYLASE"/>
    <property type="match status" value="1"/>
</dbReference>
<dbReference type="PROSITE" id="PS51066">
    <property type="entry name" value="ZF_FPG_2"/>
    <property type="match status" value="1"/>
</dbReference>
<dbReference type="SUPFAM" id="SSF81624">
    <property type="entry name" value="N-terminal domain of MutM-like DNA repair proteins"/>
    <property type="match status" value="1"/>
</dbReference>
<dbReference type="FunFam" id="1.10.8.50:FF:000003">
    <property type="entry name" value="Formamidopyrimidine-DNA glycosylase"/>
    <property type="match status" value="1"/>
</dbReference>
<keyword evidence="6 15" id="KW-0863">Zinc-finger</keyword>
<dbReference type="GO" id="GO:0006284">
    <property type="term" value="P:base-excision repair"/>
    <property type="evidence" value="ECO:0007669"/>
    <property type="project" value="InterPro"/>
</dbReference>
<dbReference type="InterPro" id="IPR000214">
    <property type="entry name" value="Znf_DNA_glyclase/AP_lyase"/>
</dbReference>
<comment type="subunit">
    <text evidence="3 15">Monomer.</text>
</comment>
<evidence type="ECO:0000256" key="2">
    <source>
        <dbReference type="ARBA" id="ARBA00009409"/>
    </source>
</evidence>
<evidence type="ECO:0000256" key="13">
    <source>
        <dbReference type="ARBA" id="ARBA00023295"/>
    </source>
</evidence>
<dbReference type="PANTHER" id="PTHR22993:SF9">
    <property type="entry name" value="FORMAMIDOPYRIMIDINE-DNA GLYCOSYLASE"/>
    <property type="match status" value="1"/>
</dbReference>
<dbReference type="InterPro" id="IPR035937">
    <property type="entry name" value="FPG_N"/>
</dbReference>
<dbReference type="Pfam" id="PF01149">
    <property type="entry name" value="Fapy_DNA_glyco"/>
    <property type="match status" value="1"/>
</dbReference>
<evidence type="ECO:0000256" key="3">
    <source>
        <dbReference type="ARBA" id="ARBA00011245"/>
    </source>
</evidence>
<comment type="function">
    <text evidence="15">Involved in base excision repair of DNA damaged by oxidation or by mutagenic agents. Acts as DNA glycosylase that recognizes and removes damaged bases. Has a preference for oxidized purines, such as 7,8-dihydro-8-oxoguanine (8-oxoG). Has AP (apurinic/apyrimidinic) lyase activity and introduces nicks in the DNA strand. Cleaves the DNA backbone by beta-delta elimination to generate a single-strand break at the site of the removed base with both 3'- and 5'-phosphates.</text>
</comment>
<feature type="active site" description="Schiff-base intermediate with DNA" evidence="15">
    <location>
        <position position="2"/>
    </location>
</feature>
<reference evidence="18" key="1">
    <citation type="submission" date="2020-09" db="EMBL/GenBank/DDBJ databases">
        <authorList>
            <person name="Yoon J.-W."/>
        </authorList>
    </citation>
    <scope>NUCLEOTIDE SEQUENCE</scope>
    <source>
        <strain evidence="18">KMU-158</strain>
    </source>
</reference>
<dbReference type="GO" id="GO:0140078">
    <property type="term" value="F:class I DNA-(apurinic or apyrimidinic site) endonuclease activity"/>
    <property type="evidence" value="ECO:0007669"/>
    <property type="project" value="UniProtKB-EC"/>
</dbReference>
<protein>
    <recommendedName>
        <fullName evidence="15">Formamidopyrimidine-DNA glycosylase</fullName>
        <shortName evidence="15">Fapy-DNA glycosylase</shortName>
        <ecNumber evidence="15">3.2.2.23</ecNumber>
    </recommendedName>
    <alternativeName>
        <fullName evidence="15">DNA-(apurinic or apyrimidinic site) lyase MutM</fullName>
        <shortName evidence="15">AP lyase MutM</shortName>
        <ecNumber evidence="15">4.2.99.18</ecNumber>
    </alternativeName>
</protein>
<comment type="cofactor">
    <cofactor evidence="15">
        <name>Zn(2+)</name>
        <dbReference type="ChEBI" id="CHEBI:29105"/>
    </cofactor>
    <text evidence="15">Binds 1 zinc ion per subunit.</text>
</comment>
<dbReference type="AlphaFoldDB" id="A0A927BZS2"/>
<evidence type="ECO:0000256" key="15">
    <source>
        <dbReference type="HAMAP-Rule" id="MF_00103"/>
    </source>
</evidence>
<dbReference type="PROSITE" id="PS01242">
    <property type="entry name" value="ZF_FPG_1"/>
    <property type="match status" value="1"/>
</dbReference>
<dbReference type="InterPro" id="IPR012319">
    <property type="entry name" value="FPG_cat"/>
</dbReference>
<feature type="active site" description="Proton donor" evidence="15">
    <location>
        <position position="3"/>
    </location>
</feature>
<comment type="catalytic activity">
    <reaction evidence="14 15">
        <text>2'-deoxyribonucleotide-(2'-deoxyribose 5'-phosphate)-2'-deoxyribonucleotide-DNA = a 3'-end 2'-deoxyribonucleotide-(2,3-dehydro-2,3-deoxyribose 5'-phosphate)-DNA + a 5'-end 5'-phospho-2'-deoxyribonucleoside-DNA + H(+)</text>
        <dbReference type="Rhea" id="RHEA:66592"/>
        <dbReference type="Rhea" id="RHEA-COMP:13180"/>
        <dbReference type="Rhea" id="RHEA-COMP:16897"/>
        <dbReference type="Rhea" id="RHEA-COMP:17067"/>
        <dbReference type="ChEBI" id="CHEBI:15378"/>
        <dbReference type="ChEBI" id="CHEBI:136412"/>
        <dbReference type="ChEBI" id="CHEBI:157695"/>
        <dbReference type="ChEBI" id="CHEBI:167181"/>
        <dbReference type="EC" id="4.2.99.18"/>
    </reaction>
</comment>
<evidence type="ECO:0000256" key="9">
    <source>
        <dbReference type="ARBA" id="ARBA00023125"/>
    </source>
</evidence>
<dbReference type="SMART" id="SM00898">
    <property type="entry name" value="Fapy_DNA_glyco"/>
    <property type="match status" value="1"/>
</dbReference>
<evidence type="ECO:0000256" key="12">
    <source>
        <dbReference type="ARBA" id="ARBA00023268"/>
    </source>
</evidence>
<dbReference type="GO" id="GO:0008270">
    <property type="term" value="F:zinc ion binding"/>
    <property type="evidence" value="ECO:0007669"/>
    <property type="project" value="UniProtKB-UniRule"/>
</dbReference>
<dbReference type="InterPro" id="IPR020629">
    <property type="entry name" value="FPG_Glyclase"/>
</dbReference>
<feature type="active site" description="Proton donor; for delta-elimination activity" evidence="15">
    <location>
        <position position="262"/>
    </location>
</feature>
<dbReference type="EC" id="4.2.99.18" evidence="15"/>
<dbReference type="InterPro" id="IPR010979">
    <property type="entry name" value="Ribosomal_uS13-like_H2TH"/>
</dbReference>
<evidence type="ECO:0000256" key="8">
    <source>
        <dbReference type="ARBA" id="ARBA00022833"/>
    </source>
</evidence>
<dbReference type="SUPFAM" id="SSF46946">
    <property type="entry name" value="S13-like H2TH domain"/>
    <property type="match status" value="1"/>
</dbReference>
<sequence>MPELPEVETVRAGIAPHLTEQRFSKTIVRNPNLRWPVPANLEKLLRNQRVLNVERRAKYLLIKLETGTLVIHLGMSGRLYFVSPDTPLGKHDHLDWLLDNGKLMRYTDPRRFGAVLWLNPGEETSHKLFSALGPEPLSDAFSAEYLYSKTRNRKQPLKSFIMDGHIVVGVGNIYANEALFLSGIRPTLEAGKLSKPRCERLVENIKIVLAKAIAQGGTTLKDFVNGDGKPGYFKQELMVYGRGGEACVNCKTTLKEIRLAQRSTVYCPRCQK</sequence>
<keyword evidence="10 15" id="KW-0234">DNA repair</keyword>
<feature type="domain" description="FPG-type" evidence="16">
    <location>
        <begin position="238"/>
        <end position="272"/>
    </location>
</feature>
<feature type="binding site" evidence="15">
    <location>
        <position position="110"/>
    </location>
    <ligand>
        <name>DNA</name>
        <dbReference type="ChEBI" id="CHEBI:16991"/>
    </ligand>
</feature>
<feature type="domain" description="Formamidopyrimidine-DNA glycosylase catalytic" evidence="17">
    <location>
        <begin position="2"/>
        <end position="113"/>
    </location>
</feature>
<dbReference type="InterPro" id="IPR015886">
    <property type="entry name" value="H2TH_FPG"/>
</dbReference>
<dbReference type="GO" id="GO:0034039">
    <property type="term" value="F:8-oxo-7,8-dihydroguanine DNA N-glycosylase activity"/>
    <property type="evidence" value="ECO:0007669"/>
    <property type="project" value="TreeGrafter"/>
</dbReference>
<dbReference type="FunFam" id="3.20.190.10:FF:000001">
    <property type="entry name" value="Formamidopyrimidine-DNA glycosylase"/>
    <property type="match status" value="1"/>
</dbReference>
<dbReference type="NCBIfam" id="NF002211">
    <property type="entry name" value="PRK01103.1"/>
    <property type="match status" value="1"/>
</dbReference>
<keyword evidence="9 15" id="KW-0238">DNA-binding</keyword>
<keyword evidence="5 15" id="KW-0227">DNA damage</keyword>
<keyword evidence="4 15" id="KW-0479">Metal-binding</keyword>
<dbReference type="RefSeq" id="WP_190761663.1">
    <property type="nucleotide sequence ID" value="NZ_JACXLD010000001.1"/>
</dbReference>
<keyword evidence="11 15" id="KW-0456">Lyase</keyword>
<dbReference type="GO" id="GO:0003684">
    <property type="term" value="F:damaged DNA binding"/>
    <property type="evidence" value="ECO:0007669"/>
    <property type="project" value="InterPro"/>
</dbReference>
<dbReference type="NCBIfam" id="TIGR00577">
    <property type="entry name" value="fpg"/>
    <property type="match status" value="1"/>
</dbReference>
<dbReference type="CDD" id="cd08966">
    <property type="entry name" value="EcFpg-like_N"/>
    <property type="match status" value="1"/>
</dbReference>
<dbReference type="Pfam" id="PF06827">
    <property type="entry name" value="zf-FPG_IleRS"/>
    <property type="match status" value="1"/>
</dbReference>
<dbReference type="Gene3D" id="3.20.190.10">
    <property type="entry name" value="MutM-like, N-terminal"/>
    <property type="match status" value="1"/>
</dbReference>
<dbReference type="EC" id="3.2.2.23" evidence="15"/>
<evidence type="ECO:0000256" key="11">
    <source>
        <dbReference type="ARBA" id="ARBA00023239"/>
    </source>
</evidence>
<evidence type="ECO:0000313" key="19">
    <source>
        <dbReference type="Proteomes" id="UP000610558"/>
    </source>
</evidence>
<keyword evidence="8 15" id="KW-0862">Zinc</keyword>
<dbReference type="Proteomes" id="UP000610558">
    <property type="component" value="Unassembled WGS sequence"/>
</dbReference>
<comment type="caution">
    <text evidence="18">The sequence shown here is derived from an EMBL/GenBank/DDBJ whole genome shotgun (WGS) entry which is preliminary data.</text>
</comment>
<evidence type="ECO:0000256" key="4">
    <source>
        <dbReference type="ARBA" id="ARBA00022723"/>
    </source>
</evidence>
<proteinExistence type="inferred from homology"/>
<dbReference type="HAMAP" id="MF_00103">
    <property type="entry name" value="Fapy_DNA_glycosyl"/>
    <property type="match status" value="1"/>
</dbReference>
<dbReference type="Pfam" id="PF06831">
    <property type="entry name" value="H2TH"/>
    <property type="match status" value="1"/>
</dbReference>
<keyword evidence="13 15" id="KW-0326">Glycosidase</keyword>
<evidence type="ECO:0000256" key="6">
    <source>
        <dbReference type="ARBA" id="ARBA00022771"/>
    </source>
</evidence>
<dbReference type="Gene3D" id="1.10.8.50">
    <property type="match status" value="1"/>
</dbReference>
<gene>
    <name evidence="15 18" type="primary">mutM</name>
    <name evidence="15" type="synonym">fpg</name>
    <name evidence="18" type="ORF">IB286_00205</name>
</gene>
<dbReference type="SMART" id="SM01232">
    <property type="entry name" value="H2TH"/>
    <property type="match status" value="1"/>
</dbReference>
<evidence type="ECO:0000259" key="16">
    <source>
        <dbReference type="PROSITE" id="PS51066"/>
    </source>
</evidence>
<comment type="similarity">
    <text evidence="2 15">Belongs to the FPG family.</text>
</comment>
<evidence type="ECO:0000256" key="1">
    <source>
        <dbReference type="ARBA" id="ARBA00001668"/>
    </source>
</evidence>
<dbReference type="EMBL" id="JACXLD010000001">
    <property type="protein sequence ID" value="MBD2857407.1"/>
    <property type="molecule type" value="Genomic_DNA"/>
</dbReference>
<evidence type="ECO:0000256" key="7">
    <source>
        <dbReference type="ARBA" id="ARBA00022801"/>
    </source>
</evidence>
<name>A0A927BZS2_9GAMM</name>
<evidence type="ECO:0000256" key="5">
    <source>
        <dbReference type="ARBA" id="ARBA00022763"/>
    </source>
</evidence>
<dbReference type="PROSITE" id="PS51068">
    <property type="entry name" value="FPG_CAT"/>
    <property type="match status" value="1"/>
</dbReference>
<feature type="binding site" evidence="15">
    <location>
        <position position="91"/>
    </location>
    <ligand>
        <name>DNA</name>
        <dbReference type="ChEBI" id="CHEBI:16991"/>
    </ligand>
</feature>
<evidence type="ECO:0000313" key="18">
    <source>
        <dbReference type="EMBL" id="MBD2857407.1"/>
    </source>
</evidence>
<dbReference type="SUPFAM" id="SSF57716">
    <property type="entry name" value="Glucocorticoid receptor-like (DNA-binding domain)"/>
    <property type="match status" value="1"/>
</dbReference>
<evidence type="ECO:0000259" key="17">
    <source>
        <dbReference type="PROSITE" id="PS51068"/>
    </source>
</evidence>
<comment type="catalytic activity">
    <reaction evidence="1 15">
        <text>Hydrolysis of DNA containing ring-opened 7-methylguanine residues, releasing 2,6-diamino-4-hydroxy-5-(N-methyl)formamidopyrimidine.</text>
        <dbReference type="EC" id="3.2.2.23"/>
    </reaction>
</comment>
<keyword evidence="12 15" id="KW-0511">Multifunctional enzyme</keyword>
<keyword evidence="7 15" id="KW-0378">Hydrolase</keyword>
<feature type="binding site" evidence="15">
    <location>
        <position position="153"/>
    </location>
    <ligand>
        <name>DNA</name>
        <dbReference type="ChEBI" id="CHEBI:16991"/>
    </ligand>
</feature>
<accession>A0A927BZS2</accession>
<evidence type="ECO:0000256" key="14">
    <source>
        <dbReference type="ARBA" id="ARBA00044632"/>
    </source>
</evidence>
<keyword evidence="19" id="KW-1185">Reference proteome</keyword>
<organism evidence="18 19">
    <name type="scientific">Spongiibacter pelagi</name>
    <dbReference type="NCBI Taxonomy" id="2760804"/>
    <lineage>
        <taxon>Bacteria</taxon>
        <taxon>Pseudomonadati</taxon>
        <taxon>Pseudomonadota</taxon>
        <taxon>Gammaproteobacteria</taxon>
        <taxon>Cellvibrionales</taxon>
        <taxon>Spongiibacteraceae</taxon>
        <taxon>Spongiibacter</taxon>
    </lineage>
</organism>
<feature type="active site" description="Proton donor; for beta-elimination activity" evidence="15">
    <location>
        <position position="58"/>
    </location>
</feature>
<dbReference type="InterPro" id="IPR015887">
    <property type="entry name" value="DNA_glyclase_Znf_dom_DNA_BS"/>
</dbReference>
<evidence type="ECO:0000256" key="10">
    <source>
        <dbReference type="ARBA" id="ARBA00023204"/>
    </source>
</evidence>